<feature type="transmembrane region" description="Helical" evidence="2">
    <location>
        <begin position="12"/>
        <end position="32"/>
    </location>
</feature>
<organism evidence="3 4">
    <name type="scientific">Rhodofomes roseus</name>
    <dbReference type="NCBI Taxonomy" id="34475"/>
    <lineage>
        <taxon>Eukaryota</taxon>
        <taxon>Fungi</taxon>
        <taxon>Dikarya</taxon>
        <taxon>Basidiomycota</taxon>
        <taxon>Agaricomycotina</taxon>
        <taxon>Agaricomycetes</taxon>
        <taxon>Polyporales</taxon>
        <taxon>Rhodofomes</taxon>
    </lineage>
</organism>
<evidence type="ECO:0000256" key="1">
    <source>
        <dbReference type="SAM" id="MobiDB-lite"/>
    </source>
</evidence>
<evidence type="ECO:0000313" key="3">
    <source>
        <dbReference type="EMBL" id="TFY65000.1"/>
    </source>
</evidence>
<keyword evidence="2" id="KW-0472">Membrane</keyword>
<evidence type="ECO:0000256" key="2">
    <source>
        <dbReference type="SAM" id="Phobius"/>
    </source>
</evidence>
<dbReference type="Proteomes" id="UP000298390">
    <property type="component" value="Unassembled WGS sequence"/>
</dbReference>
<evidence type="ECO:0000313" key="4">
    <source>
        <dbReference type="Proteomes" id="UP000298390"/>
    </source>
</evidence>
<accession>A0A4Y9YTA1</accession>
<feature type="compositionally biased region" description="Polar residues" evidence="1">
    <location>
        <begin position="306"/>
        <end position="320"/>
    </location>
</feature>
<proteinExistence type="predicted"/>
<dbReference type="EMBL" id="SEKV01000081">
    <property type="protein sequence ID" value="TFY65000.1"/>
    <property type="molecule type" value="Genomic_DNA"/>
</dbReference>
<sequence length="340" mass="36388">MSSPTAVFEHAYYIGGQIAAILYGVQLVLFAATLRAFRRKTDVRHRKSDSFFAVYSTVMTLLLTVDVATNAVWGEQMWITSRTQPGGVEGFIATETSVWYETLSSTSVVALIFMSDALLIYRTFVLFASNIWIIVLPVLMYLAAFALAIIELVIAGTPNGNFFGSRAASFGVPYYALTISLNILLTLLIVARLLTLAHTVRATMGAHAARLYTGVAALMAESAAPYAAVGIMFLVPYARGSDLSIAFGQVWAKLTCIAPTLIIYRVLTRRAWDADTVSAVAGHTGKHDAGAESTGMQFASAALSSTAKGSKSQVGVMSTKMSEKDVETGWGSSGEELSSA</sequence>
<feature type="region of interest" description="Disordered" evidence="1">
    <location>
        <begin position="306"/>
        <end position="340"/>
    </location>
</feature>
<keyword evidence="2" id="KW-1133">Transmembrane helix</keyword>
<feature type="transmembrane region" description="Helical" evidence="2">
    <location>
        <begin position="174"/>
        <end position="194"/>
    </location>
</feature>
<comment type="caution">
    <text evidence="3">The sequence shown here is derived from an EMBL/GenBank/DDBJ whole genome shotgun (WGS) entry which is preliminary data.</text>
</comment>
<feature type="transmembrane region" description="Helical" evidence="2">
    <location>
        <begin position="215"/>
        <end position="238"/>
    </location>
</feature>
<protein>
    <submittedName>
        <fullName evidence="3">Uncharacterized protein</fullName>
    </submittedName>
</protein>
<gene>
    <name evidence="3" type="ORF">EVJ58_g2250</name>
</gene>
<name>A0A4Y9YTA1_9APHY</name>
<feature type="transmembrane region" description="Helical" evidence="2">
    <location>
        <begin position="131"/>
        <end position="154"/>
    </location>
</feature>
<feature type="transmembrane region" description="Helical" evidence="2">
    <location>
        <begin position="98"/>
        <end position="119"/>
    </location>
</feature>
<keyword evidence="2" id="KW-0812">Transmembrane</keyword>
<reference evidence="3 4" key="1">
    <citation type="submission" date="2019-01" db="EMBL/GenBank/DDBJ databases">
        <title>Genome sequencing of the rare red list fungi Fomitopsis rosea.</title>
        <authorList>
            <person name="Buettner E."/>
            <person name="Kellner H."/>
        </authorList>
    </citation>
    <scope>NUCLEOTIDE SEQUENCE [LARGE SCALE GENOMIC DNA]</scope>
    <source>
        <strain evidence="3 4">DSM 105464</strain>
    </source>
</reference>
<dbReference type="AlphaFoldDB" id="A0A4Y9YTA1"/>
<feature type="transmembrane region" description="Helical" evidence="2">
    <location>
        <begin position="52"/>
        <end position="73"/>
    </location>
</feature>
<feature type="transmembrane region" description="Helical" evidence="2">
    <location>
        <begin position="250"/>
        <end position="267"/>
    </location>
</feature>